<proteinExistence type="predicted"/>
<evidence type="ECO:0000256" key="1">
    <source>
        <dbReference type="SAM" id="SignalP"/>
    </source>
</evidence>
<protein>
    <recommendedName>
        <fullName evidence="4">DUF4369 domain-containing protein</fullName>
    </recommendedName>
</protein>
<dbReference type="AlphaFoldDB" id="A0A4R1BBJ1"/>
<accession>A0A4R1BBJ1</accession>
<evidence type="ECO:0000313" key="3">
    <source>
        <dbReference type="Proteomes" id="UP000295334"/>
    </source>
</evidence>
<gene>
    <name evidence="2" type="ORF">EPD60_10350</name>
</gene>
<comment type="caution">
    <text evidence="2">The sequence shown here is derived from an EMBL/GenBank/DDBJ whole genome shotgun (WGS) entry which is preliminary data.</text>
</comment>
<feature type="signal peptide" evidence="1">
    <location>
        <begin position="1"/>
        <end position="18"/>
    </location>
</feature>
<dbReference type="Proteomes" id="UP000295334">
    <property type="component" value="Unassembled WGS sequence"/>
</dbReference>
<keyword evidence="1" id="KW-0732">Signal</keyword>
<keyword evidence="3" id="KW-1185">Reference proteome</keyword>
<evidence type="ECO:0008006" key="4">
    <source>
        <dbReference type="Google" id="ProtNLM"/>
    </source>
</evidence>
<feature type="chain" id="PRO_5020232833" description="DUF4369 domain-containing protein" evidence="1">
    <location>
        <begin position="19"/>
        <end position="139"/>
    </location>
</feature>
<reference evidence="2 3" key="1">
    <citation type="submission" date="2019-03" db="EMBL/GenBank/DDBJ databases">
        <authorList>
            <person name="Kim M.K.M."/>
        </authorList>
    </citation>
    <scope>NUCLEOTIDE SEQUENCE [LARGE SCALE GENOMIC DNA]</scope>
    <source>
        <strain evidence="2 3">17J68-12</strain>
    </source>
</reference>
<dbReference type="RefSeq" id="WP_131449376.1">
    <property type="nucleotide sequence ID" value="NZ_SJZI01000042.1"/>
</dbReference>
<dbReference type="EMBL" id="SJZI01000042">
    <property type="protein sequence ID" value="TCJ14385.1"/>
    <property type="molecule type" value="Genomic_DNA"/>
</dbReference>
<organism evidence="2 3">
    <name type="scientific">Flaviaesturariibacter flavus</name>
    <dbReference type="NCBI Taxonomy" id="2502780"/>
    <lineage>
        <taxon>Bacteria</taxon>
        <taxon>Pseudomonadati</taxon>
        <taxon>Bacteroidota</taxon>
        <taxon>Chitinophagia</taxon>
        <taxon>Chitinophagales</taxon>
        <taxon>Chitinophagaceae</taxon>
        <taxon>Flaviaestuariibacter</taxon>
    </lineage>
</organism>
<evidence type="ECO:0000313" key="2">
    <source>
        <dbReference type="EMBL" id="TCJ14385.1"/>
    </source>
</evidence>
<name>A0A4R1BBJ1_9BACT</name>
<sequence length="139" mass="15847">MKKIMMAFLVALPIFASAQKVDVKDGKILVDGKEYALIERSHGDFTVRDLSGNEAIIIRSVRFQDPTTSYSQPIVFYAEFIFLNSKQKAESKDLYHRINKMAEVVVKAKLFKDGVIDEEAVSRYVLINGTPFSDRIRVR</sequence>